<organism evidence="3 4">
    <name type="scientific">Phaeodactylum tricornutum (strain CCAP 1055/1)</name>
    <dbReference type="NCBI Taxonomy" id="556484"/>
    <lineage>
        <taxon>Eukaryota</taxon>
        <taxon>Sar</taxon>
        <taxon>Stramenopiles</taxon>
        <taxon>Ochrophyta</taxon>
        <taxon>Bacillariophyta</taxon>
        <taxon>Bacillariophyceae</taxon>
        <taxon>Bacillariophycidae</taxon>
        <taxon>Naviculales</taxon>
        <taxon>Phaeodactylaceae</taxon>
        <taxon>Phaeodactylum</taxon>
    </lineage>
</organism>
<name>B7G4Z3_PHATC</name>
<dbReference type="OrthoDB" id="67124at2759"/>
<dbReference type="Proteomes" id="UP000000759">
    <property type="component" value="Chromosome 15"/>
</dbReference>
<dbReference type="PaxDb" id="2850-Phatr38112"/>
<proteinExistence type="predicted"/>
<accession>B7G4Z3</accession>
<dbReference type="InParanoid" id="B7G4Z3"/>
<dbReference type="KEGG" id="pti:PHATRDRAFT_38112"/>
<evidence type="ECO:0000256" key="2">
    <source>
        <dbReference type="SAM" id="SignalP"/>
    </source>
</evidence>
<evidence type="ECO:0000256" key="1">
    <source>
        <dbReference type="SAM" id="MobiDB-lite"/>
    </source>
</evidence>
<reference evidence="4" key="2">
    <citation type="submission" date="2008-08" db="EMBL/GenBank/DDBJ databases">
        <authorList>
            <consortium name="Diatom Consortium"/>
            <person name="Grigoriev I."/>
            <person name="Grimwood J."/>
            <person name="Kuo A."/>
            <person name="Otillar R.P."/>
            <person name="Salamov A."/>
            <person name="Detter J.C."/>
            <person name="Lindquist E."/>
            <person name="Shapiro H."/>
            <person name="Lucas S."/>
            <person name="Glavina del Rio T."/>
            <person name="Pitluck S."/>
            <person name="Rokhsar D."/>
            <person name="Bowler C."/>
        </authorList>
    </citation>
    <scope>GENOME REANNOTATION</scope>
    <source>
        <strain evidence="4">CCAP 1055/1</strain>
    </source>
</reference>
<reference evidence="3 4" key="1">
    <citation type="journal article" date="2008" name="Nature">
        <title>The Phaeodactylum genome reveals the evolutionary history of diatom genomes.</title>
        <authorList>
            <person name="Bowler C."/>
            <person name="Allen A.E."/>
            <person name="Badger J.H."/>
            <person name="Grimwood J."/>
            <person name="Jabbari K."/>
            <person name="Kuo A."/>
            <person name="Maheswari U."/>
            <person name="Martens C."/>
            <person name="Maumus F."/>
            <person name="Otillar R.P."/>
            <person name="Rayko E."/>
            <person name="Salamov A."/>
            <person name="Vandepoele K."/>
            <person name="Beszteri B."/>
            <person name="Gruber A."/>
            <person name="Heijde M."/>
            <person name="Katinka M."/>
            <person name="Mock T."/>
            <person name="Valentin K."/>
            <person name="Verret F."/>
            <person name="Berges J.A."/>
            <person name="Brownlee C."/>
            <person name="Cadoret J.P."/>
            <person name="Chiovitti A."/>
            <person name="Choi C.J."/>
            <person name="Coesel S."/>
            <person name="De Martino A."/>
            <person name="Detter J.C."/>
            <person name="Durkin C."/>
            <person name="Falciatore A."/>
            <person name="Fournet J."/>
            <person name="Haruta M."/>
            <person name="Huysman M.J."/>
            <person name="Jenkins B.D."/>
            <person name="Jiroutova K."/>
            <person name="Jorgensen R.E."/>
            <person name="Joubert Y."/>
            <person name="Kaplan A."/>
            <person name="Kroger N."/>
            <person name="Kroth P.G."/>
            <person name="La Roche J."/>
            <person name="Lindquist E."/>
            <person name="Lommer M."/>
            <person name="Martin-Jezequel V."/>
            <person name="Lopez P.J."/>
            <person name="Lucas S."/>
            <person name="Mangogna M."/>
            <person name="McGinnis K."/>
            <person name="Medlin L.K."/>
            <person name="Montsant A."/>
            <person name="Oudot-Le Secq M.P."/>
            <person name="Napoli C."/>
            <person name="Obornik M."/>
            <person name="Parker M.S."/>
            <person name="Petit J.L."/>
            <person name="Porcel B.M."/>
            <person name="Poulsen N."/>
            <person name="Robison M."/>
            <person name="Rychlewski L."/>
            <person name="Rynearson T.A."/>
            <person name="Schmutz J."/>
            <person name="Shapiro H."/>
            <person name="Siaut M."/>
            <person name="Stanley M."/>
            <person name="Sussman M.R."/>
            <person name="Taylor A.R."/>
            <person name="Vardi A."/>
            <person name="von Dassow P."/>
            <person name="Vyverman W."/>
            <person name="Willis A."/>
            <person name="Wyrwicz L.S."/>
            <person name="Rokhsar D.S."/>
            <person name="Weissenbach J."/>
            <person name="Armbrust E.V."/>
            <person name="Green B.R."/>
            <person name="Van de Peer Y."/>
            <person name="Grigoriev I.V."/>
        </authorList>
    </citation>
    <scope>NUCLEOTIDE SEQUENCE [LARGE SCALE GENOMIC DNA]</scope>
    <source>
        <strain evidence="3 4">CCAP 1055/1</strain>
    </source>
</reference>
<protein>
    <submittedName>
        <fullName evidence="3">Uncharacterized protein</fullName>
    </submittedName>
</protein>
<dbReference type="eggNOG" id="ENOG502RZ0E">
    <property type="taxonomic scope" value="Eukaryota"/>
</dbReference>
<dbReference type="HOGENOM" id="CLU_394553_0_0_1"/>
<dbReference type="EMBL" id="CM000617">
    <property type="protein sequence ID" value="EEC46058.1"/>
    <property type="molecule type" value="Genomic_DNA"/>
</dbReference>
<feature type="signal peptide" evidence="2">
    <location>
        <begin position="1"/>
        <end position="19"/>
    </location>
</feature>
<dbReference type="GeneID" id="7203050"/>
<keyword evidence="4" id="KW-1185">Reference proteome</keyword>
<sequence>MNLSLAIATLALSAQTSIAVLRNGALSTDVFIPTKISYLALVDDSSFTESIKKSMMDALQESGMVSITDIPGKQVKDKALSWDLQACLQDSEAAKEHTFQDGTVRRTLATHTVPGGAQNIDHRSESPSCEAFSKAVDDFRSSSAQATQAFAKRLGSLLEESEDVHQDGALLSTAEGYEFSAFSDVVENGEHLEHFHSYQKNSNQASEETVAYHTDQGLFIAFTPGRMVRDQPGHVEISTGFFIELPSGARVHVKFDENDDLVFMLGDGVNQYVNPMLLDKTHAAVTLLRATPHALTMPEHSKNVARVWYGRMVLPPASALHPKHGKSFGLLREEMIDASINNNNEHALSFGCSSSSMTARQLEETSCEEGTLLCWHRCMDIAEAGVSQEICAAQSLDLQCINPRGQLWDNTHGDFFPGCADANSTELNTPYPSLPGIPRDNGTCSTEEWDAFVSSANFNNSFEVGKNGIFMWDVLESGQIKGRLAYNGLLGYLAFGFANVGGSKNGMHGATILLAIPGDNYTATDGFELDAGPSVQEFVISPDPAKSSFRFWMDPVNDFVATARQSSEIDSRSVESTECFTALTFQATSINGIPFDLEGTDELIWAANGQDFFAGYHGPDDRSRFSIDWSTGEALANTGETAPPPPEEGDPAETSSGSFYVSKTGIALVAALISIADFI</sequence>
<gene>
    <name evidence="3" type="ORF">PHATRDRAFT_38112</name>
</gene>
<dbReference type="PANTHER" id="PTHR40855:SF1">
    <property type="entry name" value="CLAVAMINATE SYNTHASE-LIKE PROTEIN"/>
    <property type="match status" value="1"/>
</dbReference>
<evidence type="ECO:0000313" key="3">
    <source>
        <dbReference type="EMBL" id="EEC46058.1"/>
    </source>
</evidence>
<dbReference type="AlphaFoldDB" id="B7G4Z3"/>
<feature type="region of interest" description="Disordered" evidence="1">
    <location>
        <begin position="635"/>
        <end position="656"/>
    </location>
</feature>
<dbReference type="RefSeq" id="XP_002182157.1">
    <property type="nucleotide sequence ID" value="XM_002182121.1"/>
</dbReference>
<keyword evidence="2" id="KW-0732">Signal</keyword>
<feature type="chain" id="PRO_5002855767" evidence="2">
    <location>
        <begin position="20"/>
        <end position="679"/>
    </location>
</feature>
<evidence type="ECO:0000313" key="4">
    <source>
        <dbReference type="Proteomes" id="UP000000759"/>
    </source>
</evidence>
<dbReference type="OMA" id="GRMVLPP"/>
<dbReference type="PANTHER" id="PTHR40855">
    <property type="entry name" value="DIOX_N DOMAIN-CONTAINING PROTEIN"/>
    <property type="match status" value="1"/>
</dbReference>